<organism evidence="3 4">
    <name type="scientific">Lobosporangium transversale</name>
    <dbReference type="NCBI Taxonomy" id="64571"/>
    <lineage>
        <taxon>Eukaryota</taxon>
        <taxon>Fungi</taxon>
        <taxon>Fungi incertae sedis</taxon>
        <taxon>Mucoromycota</taxon>
        <taxon>Mortierellomycotina</taxon>
        <taxon>Mortierellomycetes</taxon>
        <taxon>Mortierellales</taxon>
        <taxon>Mortierellaceae</taxon>
        <taxon>Lobosporangium</taxon>
    </lineage>
</organism>
<evidence type="ECO:0000259" key="2">
    <source>
        <dbReference type="Pfam" id="PF22998"/>
    </source>
</evidence>
<evidence type="ECO:0000313" key="3">
    <source>
        <dbReference type="EMBL" id="ORZ07284.1"/>
    </source>
</evidence>
<evidence type="ECO:0000313" key="4">
    <source>
        <dbReference type="Proteomes" id="UP000193648"/>
    </source>
</evidence>
<dbReference type="InterPro" id="IPR053013">
    <property type="entry name" value="LAT"/>
</dbReference>
<dbReference type="InterPro" id="IPR016181">
    <property type="entry name" value="Acyl_CoA_acyltransferase"/>
</dbReference>
<protein>
    <recommendedName>
        <fullName evidence="2">LYC1 C-terminal domain-containing protein</fullName>
    </recommendedName>
</protein>
<dbReference type="InterPro" id="IPR055100">
    <property type="entry name" value="GNAT_LYC1-like"/>
</dbReference>
<dbReference type="RefSeq" id="XP_021877947.1">
    <property type="nucleotide sequence ID" value="XM_022030498.1"/>
</dbReference>
<accession>A0A1Y2GCW4</accession>
<dbReference type="PANTHER" id="PTHR34815">
    <property type="entry name" value="LYSINE ACETYLTRANSFERASE"/>
    <property type="match status" value="1"/>
</dbReference>
<dbReference type="PANTHER" id="PTHR34815:SF2">
    <property type="entry name" value="N-ACETYLTRANSFERASE DOMAIN-CONTAINING PROTEIN"/>
    <property type="match status" value="1"/>
</dbReference>
<dbReference type="Gene3D" id="3.40.630.30">
    <property type="match status" value="1"/>
</dbReference>
<dbReference type="STRING" id="64571.A0A1Y2GCW4"/>
<feature type="region of interest" description="Disordered" evidence="1">
    <location>
        <begin position="1"/>
        <end position="21"/>
    </location>
</feature>
<dbReference type="SUPFAM" id="SSF55729">
    <property type="entry name" value="Acyl-CoA N-acyltransferases (Nat)"/>
    <property type="match status" value="1"/>
</dbReference>
<dbReference type="EMBL" id="MCFF01000042">
    <property type="protein sequence ID" value="ORZ07284.1"/>
    <property type="molecule type" value="Genomic_DNA"/>
</dbReference>
<dbReference type="InParanoid" id="A0A1Y2GCW4"/>
<name>A0A1Y2GCW4_9FUNG</name>
<sequence length="438" mass="49749">MSNQTNTTNVPAAPTNAKAPKCPLPYRHEDLILIHATVPEVIQRTWTNNMEEWAKGVPMSQYHARERHLASTAFSSDNRLKTWVLVPKPDTEVTTEYKEWAATEDPEKGVRGGFDPQDVSEANLDRIMAAVETYERPGIMATVGETEDGVLRDVNSVSVASVYGPSKFRNHGYGKLMMKLLWKKIENMGAGFSFLYSDLGKQFYTNFGWTARLSSEIVIPPSLTLPESAPASQSQVALEPIVTEEELLPFTENDTRLLRQTLKEKVQQKQKEIEQNTSNGNTTFVAILPEIRCIEWLHARAWFYAKEIRKFEEKNPKISINKELTYGIHVSGKNDQFVLWHHDFTDDNLFILRWRIDGASSKEESDAIALAFVAAAQKEAKKWNISKIVYWNGDVALAELLGLEVQHRNHSICSLGLVNSDQDESSIEWILNEKYSWC</sequence>
<feature type="domain" description="LYC1 C-terminal" evidence="2">
    <location>
        <begin position="223"/>
        <end position="438"/>
    </location>
</feature>
<gene>
    <name evidence="3" type="ORF">BCR41DRAFT_424870</name>
</gene>
<dbReference type="Pfam" id="PF22998">
    <property type="entry name" value="GNAT_LYC1-like"/>
    <property type="match status" value="1"/>
</dbReference>
<reference evidence="3 4" key="1">
    <citation type="submission" date="2016-07" db="EMBL/GenBank/DDBJ databases">
        <title>Pervasive Adenine N6-methylation of Active Genes in Fungi.</title>
        <authorList>
            <consortium name="DOE Joint Genome Institute"/>
            <person name="Mondo S.J."/>
            <person name="Dannebaum R.O."/>
            <person name="Kuo R.C."/>
            <person name="Labutti K."/>
            <person name="Haridas S."/>
            <person name="Kuo A."/>
            <person name="Salamov A."/>
            <person name="Ahrendt S.R."/>
            <person name="Lipzen A."/>
            <person name="Sullivan W."/>
            <person name="Andreopoulos W.B."/>
            <person name="Clum A."/>
            <person name="Lindquist E."/>
            <person name="Daum C."/>
            <person name="Ramamoorthy G.K."/>
            <person name="Gryganskyi A."/>
            <person name="Culley D."/>
            <person name="Magnuson J.K."/>
            <person name="James T.Y."/>
            <person name="O'Malley M.A."/>
            <person name="Stajich J.E."/>
            <person name="Spatafora J.W."/>
            <person name="Visel A."/>
            <person name="Grigoriev I.V."/>
        </authorList>
    </citation>
    <scope>NUCLEOTIDE SEQUENCE [LARGE SCALE GENOMIC DNA]</scope>
    <source>
        <strain evidence="3 4">NRRL 3116</strain>
    </source>
</reference>
<comment type="caution">
    <text evidence="3">The sequence shown here is derived from an EMBL/GenBank/DDBJ whole genome shotgun (WGS) entry which is preliminary data.</text>
</comment>
<keyword evidence="4" id="KW-1185">Reference proteome</keyword>
<dbReference type="OrthoDB" id="2020070at2759"/>
<proteinExistence type="predicted"/>
<dbReference type="AlphaFoldDB" id="A0A1Y2GCW4"/>
<dbReference type="Proteomes" id="UP000193648">
    <property type="component" value="Unassembled WGS sequence"/>
</dbReference>
<dbReference type="GeneID" id="33572340"/>
<evidence type="ECO:0000256" key="1">
    <source>
        <dbReference type="SAM" id="MobiDB-lite"/>
    </source>
</evidence>